<evidence type="ECO:0000313" key="3">
    <source>
        <dbReference type="Proteomes" id="UP001234178"/>
    </source>
</evidence>
<name>A0ABQ9ZM55_9CRUS</name>
<keyword evidence="1" id="KW-0732">Signal</keyword>
<protein>
    <recommendedName>
        <fullName evidence="4">Secreted protein</fullName>
    </recommendedName>
</protein>
<comment type="caution">
    <text evidence="2">The sequence shown here is derived from an EMBL/GenBank/DDBJ whole genome shotgun (WGS) entry which is preliminary data.</text>
</comment>
<keyword evidence="3" id="KW-1185">Reference proteome</keyword>
<dbReference type="Proteomes" id="UP001234178">
    <property type="component" value="Unassembled WGS sequence"/>
</dbReference>
<evidence type="ECO:0008006" key="4">
    <source>
        <dbReference type="Google" id="ProtNLM"/>
    </source>
</evidence>
<proteinExistence type="predicted"/>
<evidence type="ECO:0000313" key="2">
    <source>
        <dbReference type="EMBL" id="KAK4013992.1"/>
    </source>
</evidence>
<reference evidence="2 3" key="1">
    <citation type="journal article" date="2023" name="Nucleic Acids Res.">
        <title>The hologenome of Daphnia magna reveals possible DNA methylation and microbiome-mediated evolution of the host genome.</title>
        <authorList>
            <person name="Chaturvedi A."/>
            <person name="Li X."/>
            <person name="Dhandapani V."/>
            <person name="Marshall H."/>
            <person name="Kissane S."/>
            <person name="Cuenca-Cambronero M."/>
            <person name="Asole G."/>
            <person name="Calvet F."/>
            <person name="Ruiz-Romero M."/>
            <person name="Marangio P."/>
            <person name="Guigo R."/>
            <person name="Rago D."/>
            <person name="Mirbahai L."/>
            <person name="Eastwood N."/>
            <person name="Colbourne J.K."/>
            <person name="Zhou J."/>
            <person name="Mallon E."/>
            <person name="Orsini L."/>
        </authorList>
    </citation>
    <scope>NUCLEOTIDE SEQUENCE [LARGE SCALE GENOMIC DNA]</scope>
    <source>
        <strain evidence="2">LRV0_1</strain>
    </source>
</reference>
<accession>A0ABQ9ZM55</accession>
<evidence type="ECO:0000256" key="1">
    <source>
        <dbReference type="SAM" id="SignalP"/>
    </source>
</evidence>
<feature type="chain" id="PRO_5046222556" description="Secreted protein" evidence="1">
    <location>
        <begin position="21"/>
        <end position="84"/>
    </location>
</feature>
<sequence>MVLALISTISTLLSIHTADAATILPVLDYLEVRTGPCIFYRVLFRTVRVPPAHVAADPAAVALIDAPHICPLTMLEALKQAGLV</sequence>
<feature type="signal peptide" evidence="1">
    <location>
        <begin position="1"/>
        <end position="20"/>
    </location>
</feature>
<dbReference type="EMBL" id="JAOYFB010000004">
    <property type="protein sequence ID" value="KAK4013992.1"/>
    <property type="molecule type" value="Genomic_DNA"/>
</dbReference>
<gene>
    <name evidence="2" type="ORF">OUZ56_026540</name>
</gene>
<organism evidence="2 3">
    <name type="scientific">Daphnia magna</name>
    <dbReference type="NCBI Taxonomy" id="35525"/>
    <lineage>
        <taxon>Eukaryota</taxon>
        <taxon>Metazoa</taxon>
        <taxon>Ecdysozoa</taxon>
        <taxon>Arthropoda</taxon>
        <taxon>Crustacea</taxon>
        <taxon>Branchiopoda</taxon>
        <taxon>Diplostraca</taxon>
        <taxon>Cladocera</taxon>
        <taxon>Anomopoda</taxon>
        <taxon>Daphniidae</taxon>
        <taxon>Daphnia</taxon>
    </lineage>
</organism>